<accession>C2FWA4</accession>
<dbReference type="AlphaFoldDB" id="C2FWA4"/>
<protein>
    <submittedName>
        <fullName evidence="1">Uncharacterized protein</fullName>
    </submittedName>
</protein>
<name>C2FWA4_SPHSI</name>
<dbReference type="Proteomes" id="UP000006241">
    <property type="component" value="Unassembled WGS sequence"/>
</dbReference>
<reference evidence="1 2" key="1">
    <citation type="submission" date="2009-01" db="EMBL/GenBank/DDBJ databases">
        <authorList>
            <person name="Qin X."/>
            <person name="Bachman B."/>
            <person name="Battles P."/>
            <person name="Bell A."/>
            <person name="Bess C."/>
            <person name="Bickham C."/>
            <person name="Chaboub L."/>
            <person name="Chen D."/>
            <person name="Coyle M."/>
            <person name="Deiros D.R."/>
            <person name="Dinh H."/>
            <person name="Forbes L."/>
            <person name="Fowler G."/>
            <person name="Francisco L."/>
            <person name="Fu Q."/>
            <person name="Gubbala S."/>
            <person name="Hale W."/>
            <person name="Han Y."/>
            <person name="Hemphill L."/>
            <person name="Highlander S.K."/>
            <person name="Hirani K."/>
            <person name="Hogues M."/>
            <person name="Jackson L."/>
            <person name="Jakkamsetti A."/>
            <person name="Javaid M."/>
            <person name="Jiang H."/>
            <person name="Korchina V."/>
            <person name="Kovar C."/>
            <person name="Lara F."/>
            <person name="Lee S."/>
            <person name="Mata R."/>
            <person name="Mathew T."/>
            <person name="Moen C."/>
            <person name="Morales K."/>
            <person name="Munidasa M."/>
            <person name="Nazareth L."/>
            <person name="Ngo R."/>
            <person name="Nguyen L."/>
            <person name="Okwuonu G."/>
            <person name="Ongeri F."/>
            <person name="Patil S."/>
            <person name="Petrosino J."/>
            <person name="Pham C."/>
            <person name="Pham P."/>
            <person name="Pu L.-L."/>
            <person name="Puazo M."/>
            <person name="Raj R."/>
            <person name="Reid J."/>
            <person name="Rouhana J."/>
            <person name="Saada N."/>
            <person name="Shang Y."/>
            <person name="Simmons D."/>
            <person name="Thornton R."/>
            <person name="Warren J."/>
            <person name="Weissenberger G."/>
            <person name="Zhang J."/>
            <person name="Zhang L."/>
            <person name="Zhou C."/>
            <person name="Zhu D."/>
            <person name="Muzny D."/>
            <person name="Worley K."/>
            <person name="Gibbs R."/>
        </authorList>
    </citation>
    <scope>NUCLEOTIDE SEQUENCE [LARGE SCALE GENOMIC DNA]</scope>
    <source>
        <strain evidence="1 2">ATCC 33300</strain>
    </source>
</reference>
<dbReference type="EMBL" id="ACHB01000037">
    <property type="protein sequence ID" value="EEI92759.1"/>
    <property type="molecule type" value="Genomic_DNA"/>
</dbReference>
<dbReference type="HOGENOM" id="CLU_3030109_0_0_10"/>
<comment type="caution">
    <text evidence="1">The sequence shown here is derived from an EMBL/GenBank/DDBJ whole genome shotgun (WGS) entry which is preliminary data.</text>
</comment>
<evidence type="ECO:0000313" key="1">
    <source>
        <dbReference type="EMBL" id="EEI92759.1"/>
    </source>
</evidence>
<proteinExistence type="predicted"/>
<evidence type="ECO:0000313" key="2">
    <source>
        <dbReference type="Proteomes" id="UP000006241"/>
    </source>
</evidence>
<gene>
    <name evidence="1" type="ORF">HMPREF0765_1610</name>
</gene>
<sequence>MLVINLNTYMNKSVDLAIDINSQTGMELHESAQQAENCNYHIGMILPVHTEQSID</sequence>
<organism evidence="1 2">
    <name type="scientific">Sphingobacterium spiritivorum ATCC 33300</name>
    <dbReference type="NCBI Taxonomy" id="525372"/>
    <lineage>
        <taxon>Bacteria</taxon>
        <taxon>Pseudomonadati</taxon>
        <taxon>Bacteroidota</taxon>
        <taxon>Sphingobacteriia</taxon>
        <taxon>Sphingobacteriales</taxon>
        <taxon>Sphingobacteriaceae</taxon>
        <taxon>Sphingobacterium</taxon>
    </lineage>
</organism>